<evidence type="ECO:0000313" key="2">
    <source>
        <dbReference type="EMBL" id="OGG50133.1"/>
    </source>
</evidence>
<keyword evidence="1" id="KW-0812">Transmembrane</keyword>
<name>A0A1F6CLK6_9BACT</name>
<sequence>MSMRYRHPHENAIPLSETLEAWILIAGLLAAVWLAKSHIIASVVANMGEYSELGAFASGLFFTSVLTTVPAIIALSEFSHFMPFWHLALLGGFGALVGDLLIFRFVRSNLVERIVRAACTPGVRRFGRSLAAGPLWWIAPIAGAIVIASPLPDELGLLMMGLSNIRLVQFVPLSLIANSAGIYMIAVATQTLVT</sequence>
<dbReference type="Proteomes" id="UP000178370">
    <property type="component" value="Unassembled WGS sequence"/>
</dbReference>
<organism evidence="2 3">
    <name type="scientific">Candidatus Kaiserbacteria bacterium RIFCSPHIGHO2_01_FULL_54_36</name>
    <dbReference type="NCBI Taxonomy" id="1798482"/>
    <lineage>
        <taxon>Bacteria</taxon>
        <taxon>Candidatus Kaiseribacteriota</taxon>
    </lineage>
</organism>
<protein>
    <recommendedName>
        <fullName evidence="4">TVP38/TMEM64 family membrane protein</fullName>
    </recommendedName>
</protein>
<dbReference type="EMBL" id="MFKV01000019">
    <property type="protein sequence ID" value="OGG50133.1"/>
    <property type="molecule type" value="Genomic_DNA"/>
</dbReference>
<feature type="transmembrane region" description="Helical" evidence="1">
    <location>
        <begin position="20"/>
        <end position="41"/>
    </location>
</feature>
<dbReference type="STRING" id="1798482.A2763_01150"/>
<keyword evidence="1" id="KW-0472">Membrane</keyword>
<feature type="transmembrane region" description="Helical" evidence="1">
    <location>
        <begin position="171"/>
        <end position="193"/>
    </location>
</feature>
<accession>A0A1F6CLK6</accession>
<feature type="transmembrane region" description="Helical" evidence="1">
    <location>
        <begin position="53"/>
        <end position="73"/>
    </location>
</feature>
<proteinExistence type="predicted"/>
<reference evidence="2 3" key="1">
    <citation type="journal article" date="2016" name="Nat. Commun.">
        <title>Thousands of microbial genomes shed light on interconnected biogeochemical processes in an aquifer system.</title>
        <authorList>
            <person name="Anantharaman K."/>
            <person name="Brown C.T."/>
            <person name="Hug L.A."/>
            <person name="Sharon I."/>
            <person name="Castelle C.J."/>
            <person name="Probst A.J."/>
            <person name="Thomas B.C."/>
            <person name="Singh A."/>
            <person name="Wilkins M.J."/>
            <person name="Karaoz U."/>
            <person name="Brodie E.L."/>
            <person name="Williams K.H."/>
            <person name="Hubbard S.S."/>
            <person name="Banfield J.F."/>
        </authorList>
    </citation>
    <scope>NUCLEOTIDE SEQUENCE [LARGE SCALE GENOMIC DNA]</scope>
</reference>
<feature type="transmembrane region" description="Helical" evidence="1">
    <location>
        <begin position="85"/>
        <end position="106"/>
    </location>
</feature>
<dbReference type="AlphaFoldDB" id="A0A1F6CLK6"/>
<evidence type="ECO:0008006" key="4">
    <source>
        <dbReference type="Google" id="ProtNLM"/>
    </source>
</evidence>
<feature type="transmembrane region" description="Helical" evidence="1">
    <location>
        <begin position="134"/>
        <end position="151"/>
    </location>
</feature>
<evidence type="ECO:0000256" key="1">
    <source>
        <dbReference type="SAM" id="Phobius"/>
    </source>
</evidence>
<gene>
    <name evidence="2" type="ORF">A2763_01150</name>
</gene>
<evidence type="ECO:0000313" key="3">
    <source>
        <dbReference type="Proteomes" id="UP000178370"/>
    </source>
</evidence>
<keyword evidence="1" id="KW-1133">Transmembrane helix</keyword>
<comment type="caution">
    <text evidence="2">The sequence shown here is derived from an EMBL/GenBank/DDBJ whole genome shotgun (WGS) entry which is preliminary data.</text>
</comment>